<keyword evidence="12" id="KW-1185">Reference proteome</keyword>
<dbReference type="InterPro" id="IPR011009">
    <property type="entry name" value="Kinase-like_dom_sf"/>
</dbReference>
<dbReference type="InterPro" id="IPR008271">
    <property type="entry name" value="Ser/Thr_kinase_AS"/>
</dbReference>
<keyword evidence="3 11" id="KW-0808">Transferase</keyword>
<dbReference type="SMART" id="SM00220">
    <property type="entry name" value="S_TKc"/>
    <property type="match status" value="1"/>
</dbReference>
<evidence type="ECO:0000256" key="6">
    <source>
        <dbReference type="ARBA" id="ARBA00022840"/>
    </source>
</evidence>
<feature type="binding site" evidence="9">
    <location>
        <position position="38"/>
    </location>
    <ligand>
        <name>ATP</name>
        <dbReference type="ChEBI" id="CHEBI:30616"/>
    </ligand>
</feature>
<evidence type="ECO:0000256" key="2">
    <source>
        <dbReference type="ARBA" id="ARBA00022527"/>
    </source>
</evidence>
<comment type="caution">
    <text evidence="11">The sequence shown here is derived from an EMBL/GenBank/DDBJ whole genome shotgun (WGS) entry which is preliminary data.</text>
</comment>
<evidence type="ECO:0000313" key="11">
    <source>
        <dbReference type="EMBL" id="KAK2954772.1"/>
    </source>
</evidence>
<dbReference type="Gene3D" id="2.60.120.920">
    <property type="match status" value="1"/>
</dbReference>
<evidence type="ECO:0000256" key="5">
    <source>
        <dbReference type="ARBA" id="ARBA00022777"/>
    </source>
</evidence>
<dbReference type="PANTHER" id="PTHR44899">
    <property type="entry name" value="CAMK FAMILY PROTEIN KINASE"/>
    <property type="match status" value="1"/>
</dbReference>
<evidence type="ECO:0000256" key="7">
    <source>
        <dbReference type="ARBA" id="ARBA00047899"/>
    </source>
</evidence>
<evidence type="ECO:0000256" key="9">
    <source>
        <dbReference type="PROSITE-ProRule" id="PRU10141"/>
    </source>
</evidence>
<evidence type="ECO:0000313" key="12">
    <source>
        <dbReference type="Proteomes" id="UP001281761"/>
    </source>
</evidence>
<dbReference type="SUPFAM" id="SSF56112">
    <property type="entry name" value="Protein kinase-like (PK-like)"/>
    <property type="match status" value="1"/>
</dbReference>
<dbReference type="InterPro" id="IPR043136">
    <property type="entry name" value="B30.2/SPRY_sf"/>
</dbReference>
<protein>
    <recommendedName>
        <fullName evidence="1">non-specific serine/threonine protein kinase</fullName>
        <ecNumber evidence="1">2.7.11.1</ecNumber>
    </recommendedName>
</protein>
<dbReference type="EMBL" id="JARBJD010000074">
    <property type="protein sequence ID" value="KAK2954772.1"/>
    <property type="molecule type" value="Genomic_DNA"/>
</dbReference>
<evidence type="ECO:0000259" key="10">
    <source>
        <dbReference type="PROSITE" id="PS50011"/>
    </source>
</evidence>
<organism evidence="11 12">
    <name type="scientific">Blattamonas nauphoetae</name>
    <dbReference type="NCBI Taxonomy" id="2049346"/>
    <lineage>
        <taxon>Eukaryota</taxon>
        <taxon>Metamonada</taxon>
        <taxon>Preaxostyla</taxon>
        <taxon>Oxymonadida</taxon>
        <taxon>Blattamonas</taxon>
    </lineage>
</organism>
<dbReference type="PROSITE" id="PS00108">
    <property type="entry name" value="PROTEIN_KINASE_ST"/>
    <property type="match status" value="1"/>
</dbReference>
<evidence type="ECO:0000256" key="3">
    <source>
        <dbReference type="ARBA" id="ARBA00022679"/>
    </source>
</evidence>
<dbReference type="Proteomes" id="UP001281761">
    <property type="component" value="Unassembled WGS sequence"/>
</dbReference>
<dbReference type="Gene3D" id="1.10.510.10">
    <property type="entry name" value="Transferase(Phosphotransferase) domain 1"/>
    <property type="match status" value="1"/>
</dbReference>
<evidence type="ECO:0000256" key="8">
    <source>
        <dbReference type="ARBA" id="ARBA00048679"/>
    </source>
</evidence>
<dbReference type="InterPro" id="IPR000719">
    <property type="entry name" value="Prot_kinase_dom"/>
</dbReference>
<proteinExistence type="predicted"/>
<comment type="catalytic activity">
    <reaction evidence="7">
        <text>L-threonyl-[protein] + ATP = O-phospho-L-threonyl-[protein] + ADP + H(+)</text>
        <dbReference type="Rhea" id="RHEA:46608"/>
        <dbReference type="Rhea" id="RHEA-COMP:11060"/>
        <dbReference type="Rhea" id="RHEA-COMP:11605"/>
        <dbReference type="ChEBI" id="CHEBI:15378"/>
        <dbReference type="ChEBI" id="CHEBI:30013"/>
        <dbReference type="ChEBI" id="CHEBI:30616"/>
        <dbReference type="ChEBI" id="CHEBI:61977"/>
        <dbReference type="ChEBI" id="CHEBI:456216"/>
        <dbReference type="EC" id="2.7.11.1"/>
    </reaction>
</comment>
<keyword evidence="4 9" id="KW-0547">Nucleotide-binding</keyword>
<dbReference type="PROSITE" id="PS50011">
    <property type="entry name" value="PROTEIN_KINASE_DOM"/>
    <property type="match status" value="1"/>
</dbReference>
<dbReference type="InterPro" id="IPR017441">
    <property type="entry name" value="Protein_kinase_ATP_BS"/>
</dbReference>
<dbReference type="EC" id="2.7.11.1" evidence="1"/>
<dbReference type="GO" id="GO:0004674">
    <property type="term" value="F:protein serine/threonine kinase activity"/>
    <property type="evidence" value="ECO:0007669"/>
    <property type="project" value="UniProtKB-KW"/>
</dbReference>
<keyword evidence="6 9" id="KW-0067">ATP-binding</keyword>
<accession>A0ABQ9XTF3</accession>
<comment type="catalytic activity">
    <reaction evidence="8">
        <text>L-seryl-[protein] + ATP = O-phospho-L-seryl-[protein] + ADP + H(+)</text>
        <dbReference type="Rhea" id="RHEA:17989"/>
        <dbReference type="Rhea" id="RHEA-COMP:9863"/>
        <dbReference type="Rhea" id="RHEA-COMP:11604"/>
        <dbReference type="ChEBI" id="CHEBI:15378"/>
        <dbReference type="ChEBI" id="CHEBI:29999"/>
        <dbReference type="ChEBI" id="CHEBI:30616"/>
        <dbReference type="ChEBI" id="CHEBI:83421"/>
        <dbReference type="ChEBI" id="CHEBI:456216"/>
        <dbReference type="EC" id="2.7.11.1"/>
    </reaction>
</comment>
<sequence length="587" mass="64595">MSQKSINDYTRLRQLGQGTFGKTYLAFDTKTTKLVVLKKIKMDGTIAEDYVRNEIASMVQLKGENLVQFLGNFGDSHVHWIVQEFCEGGSLRDYLDDVVQKGGRVSEDDLWNISVGLLRGVSTMHSQSILHRDIKPDNILLTRDGTLKLGDMGSSKLITQSLTASQTQTGTYPYLSPEQLSSQPTTTASDVWACGIVLAELSLGTLPFNASSLPAYLVAVLQGEPAPLNPAQFSPAWRDLVSRLLMKDPAQRISASDALLMAQAQCQVGGKDHGLRDYCEEHARKEQALLSNMASDIETKKTKLQAKMSQLEGITKYGEEQKKAKEQKENEAKKLILENDIAILAADLTNKEREEAIRAEAAQQVIRAIRTNLGQKRDELAQIVLSLSGSRFETHSLILSGKGKHKEPLWVQIPNSVKVSGGEHGQLTRIQKTSADGYINLLVGSEMKTGKYQLSFMLEKCKGNVHVGVVSSDGLNQLGTAVGMGKNEWGFLLTHPDGLHASSSVNLGNVTAHQGSTVRLEFDTTTELLTLFINNVQQRSCYGGLKGSFHFMISMYFKDDSISSLEFTSNFSPKTKSISGQKIVRFD</sequence>
<evidence type="ECO:0000256" key="4">
    <source>
        <dbReference type="ARBA" id="ARBA00022741"/>
    </source>
</evidence>
<feature type="domain" description="Protein kinase" evidence="10">
    <location>
        <begin position="9"/>
        <end position="276"/>
    </location>
</feature>
<keyword evidence="2 11" id="KW-0723">Serine/threonine-protein kinase</keyword>
<gene>
    <name evidence="11" type="ORF">BLNAU_10257</name>
</gene>
<keyword evidence="5 11" id="KW-0418">Kinase</keyword>
<evidence type="ECO:0000256" key="1">
    <source>
        <dbReference type="ARBA" id="ARBA00012513"/>
    </source>
</evidence>
<dbReference type="PANTHER" id="PTHR44899:SF3">
    <property type="entry name" value="SERINE_THREONINE-PROTEIN KINASE NEK1"/>
    <property type="match status" value="1"/>
</dbReference>
<dbReference type="InterPro" id="IPR051131">
    <property type="entry name" value="NEK_Ser/Thr_kinase_NIMA"/>
</dbReference>
<name>A0ABQ9XTF3_9EUKA</name>
<dbReference type="PROSITE" id="PS00107">
    <property type="entry name" value="PROTEIN_KINASE_ATP"/>
    <property type="match status" value="1"/>
</dbReference>
<reference evidence="11 12" key="1">
    <citation type="journal article" date="2022" name="bioRxiv">
        <title>Genomics of Preaxostyla Flagellates Illuminates Evolutionary Transitions and the Path Towards Mitochondrial Loss.</title>
        <authorList>
            <person name="Novak L.V.F."/>
            <person name="Treitli S.C."/>
            <person name="Pyrih J."/>
            <person name="Halakuc P."/>
            <person name="Pipaliya S.V."/>
            <person name="Vacek V."/>
            <person name="Brzon O."/>
            <person name="Soukal P."/>
            <person name="Eme L."/>
            <person name="Dacks J.B."/>
            <person name="Karnkowska A."/>
            <person name="Elias M."/>
            <person name="Hampl V."/>
        </authorList>
    </citation>
    <scope>NUCLEOTIDE SEQUENCE [LARGE SCALE GENOMIC DNA]</scope>
    <source>
        <strain evidence="11">NAU3</strain>
        <tissue evidence="11">Gut</tissue>
    </source>
</reference>
<dbReference type="Pfam" id="PF00069">
    <property type="entry name" value="Pkinase"/>
    <property type="match status" value="1"/>
</dbReference>